<dbReference type="EMBL" id="JASCZI010272512">
    <property type="protein sequence ID" value="MED6222542.1"/>
    <property type="molecule type" value="Genomic_DNA"/>
</dbReference>
<organism evidence="1 2">
    <name type="scientific">Stylosanthes scabra</name>
    <dbReference type="NCBI Taxonomy" id="79078"/>
    <lineage>
        <taxon>Eukaryota</taxon>
        <taxon>Viridiplantae</taxon>
        <taxon>Streptophyta</taxon>
        <taxon>Embryophyta</taxon>
        <taxon>Tracheophyta</taxon>
        <taxon>Spermatophyta</taxon>
        <taxon>Magnoliopsida</taxon>
        <taxon>eudicotyledons</taxon>
        <taxon>Gunneridae</taxon>
        <taxon>Pentapetalae</taxon>
        <taxon>rosids</taxon>
        <taxon>fabids</taxon>
        <taxon>Fabales</taxon>
        <taxon>Fabaceae</taxon>
        <taxon>Papilionoideae</taxon>
        <taxon>50 kb inversion clade</taxon>
        <taxon>dalbergioids sensu lato</taxon>
        <taxon>Dalbergieae</taxon>
        <taxon>Pterocarpus clade</taxon>
        <taxon>Stylosanthes</taxon>
    </lineage>
</organism>
<keyword evidence="2" id="KW-1185">Reference proteome</keyword>
<reference evidence="1 2" key="1">
    <citation type="journal article" date="2023" name="Plants (Basel)">
        <title>Bridging the Gap: Combining Genomics and Transcriptomics Approaches to Understand Stylosanthes scabra, an Orphan Legume from the Brazilian Caatinga.</title>
        <authorList>
            <person name="Ferreira-Neto J.R.C."/>
            <person name="da Silva M.D."/>
            <person name="Binneck E."/>
            <person name="de Melo N.F."/>
            <person name="da Silva R.H."/>
            <person name="de Melo A.L.T.M."/>
            <person name="Pandolfi V."/>
            <person name="Bustamante F.O."/>
            <person name="Brasileiro-Vidal A.C."/>
            <person name="Benko-Iseppon A.M."/>
        </authorList>
    </citation>
    <scope>NUCLEOTIDE SEQUENCE [LARGE SCALE GENOMIC DNA]</scope>
    <source>
        <tissue evidence="1">Leaves</tissue>
    </source>
</reference>
<accession>A0ABU6ZKR2</accession>
<protein>
    <submittedName>
        <fullName evidence="1">Uncharacterized protein</fullName>
    </submittedName>
</protein>
<dbReference type="Proteomes" id="UP001341840">
    <property type="component" value="Unassembled WGS sequence"/>
</dbReference>
<name>A0ABU6ZKR2_9FABA</name>
<sequence length="123" mass="14149">MRLYLEDEQKNKMTCTLFGDYVVEALGNLQKPSLYGSGIFFNPLFLDVVELRNRKPHDGYQLLLCLLKDSDSQSNPEISVETLTKVVGNDSRINRGVDGVMSPKDQDSNSKIFRRCEWKRKMD</sequence>
<comment type="caution">
    <text evidence="1">The sequence shown here is derived from an EMBL/GenBank/DDBJ whole genome shotgun (WGS) entry which is preliminary data.</text>
</comment>
<evidence type="ECO:0000313" key="2">
    <source>
        <dbReference type="Proteomes" id="UP001341840"/>
    </source>
</evidence>
<evidence type="ECO:0000313" key="1">
    <source>
        <dbReference type="EMBL" id="MED6222542.1"/>
    </source>
</evidence>
<proteinExistence type="predicted"/>
<gene>
    <name evidence="1" type="ORF">PIB30_065417</name>
</gene>